<dbReference type="EMBL" id="GBXM01067962">
    <property type="protein sequence ID" value="JAH40615.1"/>
    <property type="molecule type" value="Transcribed_RNA"/>
</dbReference>
<organism evidence="1">
    <name type="scientific">Anguilla anguilla</name>
    <name type="common">European freshwater eel</name>
    <name type="synonym">Muraena anguilla</name>
    <dbReference type="NCBI Taxonomy" id="7936"/>
    <lineage>
        <taxon>Eukaryota</taxon>
        <taxon>Metazoa</taxon>
        <taxon>Chordata</taxon>
        <taxon>Craniata</taxon>
        <taxon>Vertebrata</taxon>
        <taxon>Euteleostomi</taxon>
        <taxon>Actinopterygii</taxon>
        <taxon>Neopterygii</taxon>
        <taxon>Teleostei</taxon>
        <taxon>Anguilliformes</taxon>
        <taxon>Anguillidae</taxon>
        <taxon>Anguilla</taxon>
    </lineage>
</organism>
<proteinExistence type="predicted"/>
<dbReference type="AlphaFoldDB" id="A0A0E9SIT2"/>
<dbReference type="EMBL" id="GBXM01067318">
    <property type="protein sequence ID" value="JAH41259.1"/>
    <property type="molecule type" value="Transcribed_RNA"/>
</dbReference>
<reference evidence="1" key="2">
    <citation type="journal article" date="2015" name="Fish Shellfish Immunol.">
        <title>Early steps in the European eel (Anguilla anguilla)-Vibrio vulnificus interaction in the gills: Role of the RtxA13 toxin.</title>
        <authorList>
            <person name="Callol A."/>
            <person name="Pajuelo D."/>
            <person name="Ebbesson L."/>
            <person name="Teles M."/>
            <person name="MacKenzie S."/>
            <person name="Amaro C."/>
        </authorList>
    </citation>
    <scope>NUCLEOTIDE SEQUENCE</scope>
</reference>
<sequence>MAYFALDQGLSLTPVLGNHNVCFSLPLQITHIKTRCFKLLT</sequence>
<protein>
    <submittedName>
        <fullName evidence="1">Uncharacterized protein</fullName>
    </submittedName>
</protein>
<accession>A0A0E9SIT2</accession>
<name>A0A0E9SIT2_ANGAN</name>
<evidence type="ECO:0000313" key="1">
    <source>
        <dbReference type="EMBL" id="JAH41259.1"/>
    </source>
</evidence>
<reference evidence="1" key="1">
    <citation type="submission" date="2014-11" db="EMBL/GenBank/DDBJ databases">
        <authorList>
            <person name="Amaro Gonzalez C."/>
        </authorList>
    </citation>
    <scope>NUCLEOTIDE SEQUENCE</scope>
</reference>